<evidence type="ECO:0000256" key="4">
    <source>
        <dbReference type="ARBA" id="ARBA00022833"/>
    </source>
</evidence>
<protein>
    <submittedName>
        <fullName evidence="10">Putative Zn-dependent protease, contains TPR repeats</fullName>
    </submittedName>
</protein>
<accession>A0A285J0P6</accession>
<keyword evidence="5 6" id="KW-0482">Metalloprotease</keyword>
<evidence type="ECO:0000256" key="1">
    <source>
        <dbReference type="ARBA" id="ARBA00022670"/>
    </source>
</evidence>
<evidence type="ECO:0000256" key="5">
    <source>
        <dbReference type="ARBA" id="ARBA00023049"/>
    </source>
</evidence>
<name>A0A285J0P6_9RHOB</name>
<dbReference type="AlphaFoldDB" id="A0A285J0P6"/>
<dbReference type="SUPFAM" id="SSF48452">
    <property type="entry name" value="TPR-like"/>
    <property type="match status" value="1"/>
</dbReference>
<evidence type="ECO:0000313" key="10">
    <source>
        <dbReference type="EMBL" id="SNY53885.1"/>
    </source>
</evidence>
<comment type="cofactor">
    <cofactor evidence="6">
        <name>Zn(2+)</name>
        <dbReference type="ChEBI" id="CHEBI:29105"/>
    </cofactor>
    <text evidence="6">Binds 1 zinc ion per subunit.</text>
</comment>
<comment type="similarity">
    <text evidence="6">Belongs to the peptidase M48 family.</text>
</comment>
<gene>
    <name evidence="10" type="ORF">SAMN06297129_2656</name>
</gene>
<evidence type="ECO:0000256" key="2">
    <source>
        <dbReference type="ARBA" id="ARBA00022723"/>
    </source>
</evidence>
<dbReference type="PANTHER" id="PTHR22726:SF1">
    <property type="entry name" value="METALLOENDOPEPTIDASE OMA1, MITOCHONDRIAL"/>
    <property type="match status" value="1"/>
</dbReference>
<keyword evidence="2" id="KW-0479">Metal-binding</keyword>
<evidence type="ECO:0000256" key="7">
    <source>
        <dbReference type="SAM" id="SignalP"/>
    </source>
</evidence>
<keyword evidence="3 6" id="KW-0378">Hydrolase</keyword>
<dbReference type="Pfam" id="PF09976">
    <property type="entry name" value="TPR_21"/>
    <property type="match status" value="1"/>
</dbReference>
<evidence type="ECO:0000313" key="11">
    <source>
        <dbReference type="Proteomes" id="UP000231655"/>
    </source>
</evidence>
<dbReference type="Gene3D" id="3.30.2010.10">
    <property type="entry name" value="Metalloproteases ('zincins'), catalytic domain"/>
    <property type="match status" value="1"/>
</dbReference>
<dbReference type="InterPro" id="IPR018704">
    <property type="entry name" value="SecYEG/CpoB_TPR"/>
</dbReference>
<feature type="chain" id="PRO_5013035432" evidence="7">
    <location>
        <begin position="21"/>
        <end position="437"/>
    </location>
</feature>
<feature type="domain" description="Ancillary SecYEG translocon subunit/Cell division coordinator CpoB TPR" evidence="9">
    <location>
        <begin position="251"/>
        <end position="326"/>
    </location>
</feature>
<organism evidence="10 11">
    <name type="scientific">Pseudooceanicola antarcticus</name>
    <dbReference type="NCBI Taxonomy" id="1247613"/>
    <lineage>
        <taxon>Bacteria</taxon>
        <taxon>Pseudomonadati</taxon>
        <taxon>Pseudomonadota</taxon>
        <taxon>Alphaproteobacteria</taxon>
        <taxon>Rhodobacterales</taxon>
        <taxon>Paracoccaceae</taxon>
        <taxon>Pseudooceanicola</taxon>
    </lineage>
</organism>
<dbReference type="InterPro" id="IPR051156">
    <property type="entry name" value="Mito/Outer_Membr_Metalloprot"/>
</dbReference>
<sequence>MHLRTVLAVCLIFIASSAQAVSLLRDPDIEYSLRRLAKPVLQAAGLPANLPILVVDDGRLNAFVVDRNAIYLNSGLILRTSTPAELQFVIAHEAAHIANGHITRRRLNADYSNRLAQLGLALGVAAAASSGNSEAGAGIAMGVASSAQRSLYGHTRAEESSADQTAIRWMSIGGLDTGGAISLMQVFRGQEHLKASRMDPYARSHPLSRDRLRRLEALAKSYGGKGADRPSDSYWYERAKGKLSAFLREPRWTEARAKQSPTKDIERMRLAVVKHRRSDWQGALALMEQVLAERPGDPFYHELKGQILLEARQFKSAEAAYRRASELAPRDALILASLGHAMVVQGGEARLRAALPVLERARALDYRSGRVMRDLGSAYAQLGQPGMAALSVAERHALSGRMKDAHIQAERATGLLSRGSPAWQRAQDVLNASKEDG</sequence>
<evidence type="ECO:0000259" key="8">
    <source>
        <dbReference type="Pfam" id="PF01435"/>
    </source>
</evidence>
<evidence type="ECO:0000256" key="3">
    <source>
        <dbReference type="ARBA" id="ARBA00022801"/>
    </source>
</evidence>
<dbReference type="PANTHER" id="PTHR22726">
    <property type="entry name" value="METALLOENDOPEPTIDASE OMA1"/>
    <property type="match status" value="1"/>
</dbReference>
<proteinExistence type="inferred from homology"/>
<dbReference type="GO" id="GO:0004222">
    <property type="term" value="F:metalloendopeptidase activity"/>
    <property type="evidence" value="ECO:0007669"/>
    <property type="project" value="InterPro"/>
</dbReference>
<evidence type="ECO:0000256" key="6">
    <source>
        <dbReference type="RuleBase" id="RU003983"/>
    </source>
</evidence>
<dbReference type="GO" id="GO:0046872">
    <property type="term" value="F:metal ion binding"/>
    <property type="evidence" value="ECO:0007669"/>
    <property type="project" value="UniProtKB-KW"/>
</dbReference>
<keyword evidence="7" id="KW-0732">Signal</keyword>
<feature type="signal peptide" evidence="7">
    <location>
        <begin position="1"/>
        <end position="20"/>
    </location>
</feature>
<dbReference type="GO" id="GO:0016020">
    <property type="term" value="C:membrane"/>
    <property type="evidence" value="ECO:0007669"/>
    <property type="project" value="TreeGrafter"/>
</dbReference>
<feature type="domain" description="Peptidase M48" evidence="8">
    <location>
        <begin position="32"/>
        <end position="218"/>
    </location>
</feature>
<dbReference type="GO" id="GO:0051603">
    <property type="term" value="P:proteolysis involved in protein catabolic process"/>
    <property type="evidence" value="ECO:0007669"/>
    <property type="project" value="TreeGrafter"/>
</dbReference>
<evidence type="ECO:0000259" key="9">
    <source>
        <dbReference type="Pfam" id="PF09976"/>
    </source>
</evidence>
<dbReference type="Proteomes" id="UP000231655">
    <property type="component" value="Unassembled WGS sequence"/>
</dbReference>
<keyword evidence="1 6" id="KW-0645">Protease</keyword>
<dbReference type="Gene3D" id="1.25.40.10">
    <property type="entry name" value="Tetratricopeptide repeat domain"/>
    <property type="match status" value="1"/>
</dbReference>
<reference evidence="10 11" key="1">
    <citation type="submission" date="2017-09" db="EMBL/GenBank/DDBJ databases">
        <authorList>
            <person name="Ehlers B."/>
            <person name="Leendertz F.H."/>
        </authorList>
    </citation>
    <scope>NUCLEOTIDE SEQUENCE [LARGE SCALE GENOMIC DNA]</scope>
    <source>
        <strain evidence="10 11">CGMCC 1.12662</strain>
    </source>
</reference>
<dbReference type="CDD" id="cd07324">
    <property type="entry name" value="M48C_Oma1-like"/>
    <property type="match status" value="1"/>
</dbReference>
<dbReference type="InterPro" id="IPR001915">
    <property type="entry name" value="Peptidase_M48"/>
</dbReference>
<keyword evidence="4 6" id="KW-0862">Zinc</keyword>
<dbReference type="Pfam" id="PF01435">
    <property type="entry name" value="Peptidase_M48"/>
    <property type="match status" value="1"/>
</dbReference>
<dbReference type="InterPro" id="IPR011990">
    <property type="entry name" value="TPR-like_helical_dom_sf"/>
</dbReference>
<dbReference type="EMBL" id="OBEA01000005">
    <property type="protein sequence ID" value="SNY53885.1"/>
    <property type="molecule type" value="Genomic_DNA"/>
</dbReference>